<keyword evidence="3 8" id="KW-0863">Zinc-finger</keyword>
<keyword evidence="13" id="KW-1185">Reference proteome</keyword>
<comment type="caution">
    <text evidence="12">The sequence shown here is derived from an EMBL/GenBank/DDBJ whole genome shotgun (WGS) entry which is preliminary data.</text>
</comment>
<evidence type="ECO:0000256" key="1">
    <source>
        <dbReference type="ARBA" id="ARBA00004123"/>
    </source>
</evidence>
<organism evidence="12 13">
    <name type="scientific">Phytophthora lilii</name>
    <dbReference type="NCBI Taxonomy" id="2077276"/>
    <lineage>
        <taxon>Eukaryota</taxon>
        <taxon>Sar</taxon>
        <taxon>Stramenopiles</taxon>
        <taxon>Oomycota</taxon>
        <taxon>Peronosporomycetes</taxon>
        <taxon>Peronosporales</taxon>
        <taxon>Peronosporaceae</taxon>
        <taxon>Phytophthora</taxon>
    </lineage>
</organism>
<dbReference type="Proteomes" id="UP001165083">
    <property type="component" value="Unassembled WGS sequence"/>
</dbReference>
<evidence type="ECO:0000256" key="9">
    <source>
        <dbReference type="SAM" id="MobiDB-lite"/>
    </source>
</evidence>
<feature type="chain" id="PRO_5040718678" evidence="10">
    <location>
        <begin position="19"/>
        <end position="624"/>
    </location>
</feature>
<dbReference type="PROSITE" id="PS00028">
    <property type="entry name" value="ZINC_FINGER_C2H2_1"/>
    <property type="match status" value="3"/>
</dbReference>
<evidence type="ECO:0000256" key="8">
    <source>
        <dbReference type="PROSITE-ProRule" id="PRU00042"/>
    </source>
</evidence>
<evidence type="ECO:0000256" key="7">
    <source>
        <dbReference type="ARBA" id="ARBA00023242"/>
    </source>
</evidence>
<reference evidence="12" key="1">
    <citation type="submission" date="2023-04" db="EMBL/GenBank/DDBJ databases">
        <title>Phytophthora lilii NBRC 32176.</title>
        <authorList>
            <person name="Ichikawa N."/>
            <person name="Sato H."/>
            <person name="Tonouchi N."/>
        </authorList>
    </citation>
    <scope>NUCLEOTIDE SEQUENCE</scope>
    <source>
        <strain evidence="12">NBRC 32176</strain>
    </source>
</reference>
<keyword evidence="7" id="KW-0539">Nucleus</keyword>
<evidence type="ECO:0000256" key="10">
    <source>
        <dbReference type="SAM" id="SignalP"/>
    </source>
</evidence>
<dbReference type="Pfam" id="PF12937">
    <property type="entry name" value="F-box-like"/>
    <property type="match status" value="1"/>
</dbReference>
<keyword evidence="10" id="KW-0732">Signal</keyword>
<evidence type="ECO:0000256" key="2">
    <source>
        <dbReference type="ARBA" id="ARBA00022723"/>
    </source>
</evidence>
<accession>A0A9W7CP97</accession>
<proteinExistence type="predicted"/>
<comment type="subcellular location">
    <subcellularLocation>
        <location evidence="1">Nucleus</location>
    </subcellularLocation>
</comment>
<dbReference type="PANTHER" id="PTHR46179">
    <property type="entry name" value="ZINC FINGER PROTEIN"/>
    <property type="match status" value="1"/>
</dbReference>
<protein>
    <submittedName>
        <fullName evidence="12">Unnamed protein product</fullName>
    </submittedName>
</protein>
<dbReference type="InterPro" id="IPR001810">
    <property type="entry name" value="F-box_dom"/>
</dbReference>
<evidence type="ECO:0000313" key="13">
    <source>
        <dbReference type="Proteomes" id="UP001165083"/>
    </source>
</evidence>
<dbReference type="OrthoDB" id="102803at2759"/>
<keyword evidence="6" id="KW-0804">Transcription</keyword>
<evidence type="ECO:0000256" key="3">
    <source>
        <dbReference type="ARBA" id="ARBA00022771"/>
    </source>
</evidence>
<dbReference type="SMART" id="SM00355">
    <property type="entry name" value="ZnF_C2H2"/>
    <property type="match status" value="3"/>
</dbReference>
<keyword evidence="5" id="KW-0805">Transcription regulation</keyword>
<sequence>MSCFPVWSALLPFAALMALRCPRVVLQVLKEHRHGERVNCQFAQVTGLWRLVEEMNTGDRDKRPAVTEVTIGLLRFAAGTVLGDVAAAKKAADTHLEDQLLEKFFTGLQDFAFKSGQANAVLKPALFGALQQVMTIPEGVEIDAVPERVGMFAAVGSMFIKDLAAYFVALLIKRISDIADTRHEVRDPLLAFLVGLCSHLDLVPITPVLELLELLVTLYRAIPQNAEDPPALRQQRLKLVFYILYVAVHRCETVDSLRQEVGSDAAATMESLTQFQLRFCSEITYEDFYVAAPVHWTTRVWKHWVFLSDDEAAAFASEAHENDNDTEEEFKERVAGWKAWETQIGFKLLTLALFTQMKALLKPHLISTAPLTDLSEDAELVVQARKRRRTEEQAENKVDPAQVERSFDVLLLPDVMERVCSFMTAKRLCRMALVCRTFAELSRRASLWRPLYLRVGAAVRQKSVALPPAPVECHHGDNFEHDWRQLYQERWKVLRKLRRAQRRAIEANTRERDDNTNDRDASSPNSATVFVPQICSCCSCDQVLRSATDLAVHREQHDKSTCPEASCRASFTSAYKFKQHLKVHERDDVDVARLKCGFPGCTKSYRSAKRLATHRQKEDHFVET</sequence>
<dbReference type="Gene3D" id="3.30.160.60">
    <property type="entry name" value="Classic Zinc Finger"/>
    <property type="match status" value="1"/>
</dbReference>
<keyword evidence="2" id="KW-0479">Metal-binding</keyword>
<name>A0A9W7CP97_9STRA</name>
<evidence type="ECO:0000256" key="5">
    <source>
        <dbReference type="ARBA" id="ARBA00023015"/>
    </source>
</evidence>
<dbReference type="PROSITE" id="PS50157">
    <property type="entry name" value="ZINC_FINGER_C2H2_2"/>
    <property type="match status" value="1"/>
</dbReference>
<dbReference type="SUPFAM" id="SSF81383">
    <property type="entry name" value="F-box domain"/>
    <property type="match status" value="1"/>
</dbReference>
<dbReference type="GO" id="GO:0008270">
    <property type="term" value="F:zinc ion binding"/>
    <property type="evidence" value="ECO:0007669"/>
    <property type="project" value="UniProtKB-KW"/>
</dbReference>
<gene>
    <name evidence="12" type="ORF">Plil01_001425600</name>
</gene>
<dbReference type="InterPro" id="IPR013087">
    <property type="entry name" value="Znf_C2H2_type"/>
</dbReference>
<evidence type="ECO:0000313" key="12">
    <source>
        <dbReference type="EMBL" id="GMF33468.1"/>
    </source>
</evidence>
<dbReference type="Gene3D" id="1.20.1280.50">
    <property type="match status" value="1"/>
</dbReference>
<feature type="region of interest" description="Disordered" evidence="9">
    <location>
        <begin position="506"/>
        <end position="525"/>
    </location>
</feature>
<evidence type="ECO:0000259" key="11">
    <source>
        <dbReference type="PROSITE" id="PS50157"/>
    </source>
</evidence>
<dbReference type="EMBL" id="BSXW01001081">
    <property type="protein sequence ID" value="GMF33468.1"/>
    <property type="molecule type" value="Genomic_DNA"/>
</dbReference>
<dbReference type="InterPro" id="IPR036047">
    <property type="entry name" value="F-box-like_dom_sf"/>
</dbReference>
<dbReference type="AlphaFoldDB" id="A0A9W7CP97"/>
<feature type="compositionally biased region" description="Basic and acidic residues" evidence="9">
    <location>
        <begin position="506"/>
        <end position="521"/>
    </location>
</feature>
<feature type="signal peptide" evidence="10">
    <location>
        <begin position="1"/>
        <end position="18"/>
    </location>
</feature>
<dbReference type="GO" id="GO:0005634">
    <property type="term" value="C:nucleus"/>
    <property type="evidence" value="ECO:0007669"/>
    <property type="project" value="UniProtKB-SubCell"/>
</dbReference>
<dbReference type="InterPro" id="IPR051061">
    <property type="entry name" value="Zinc_finger_trans_reg"/>
</dbReference>
<dbReference type="GO" id="GO:0006357">
    <property type="term" value="P:regulation of transcription by RNA polymerase II"/>
    <property type="evidence" value="ECO:0007669"/>
    <property type="project" value="TreeGrafter"/>
</dbReference>
<keyword evidence="4" id="KW-0862">Zinc</keyword>
<evidence type="ECO:0000256" key="6">
    <source>
        <dbReference type="ARBA" id="ARBA00023163"/>
    </source>
</evidence>
<evidence type="ECO:0000256" key="4">
    <source>
        <dbReference type="ARBA" id="ARBA00022833"/>
    </source>
</evidence>
<feature type="domain" description="C2H2-type" evidence="11">
    <location>
        <begin position="560"/>
        <end position="589"/>
    </location>
</feature>
<dbReference type="PANTHER" id="PTHR46179:SF13">
    <property type="entry name" value="C2H2-TYPE DOMAIN-CONTAINING PROTEIN"/>
    <property type="match status" value="1"/>
</dbReference>